<evidence type="ECO:0000313" key="9">
    <source>
        <dbReference type="Proteomes" id="UP000609849"/>
    </source>
</evidence>
<dbReference type="InterPro" id="IPR036259">
    <property type="entry name" value="MFS_trans_sf"/>
</dbReference>
<feature type="transmembrane region" description="Helical" evidence="6">
    <location>
        <begin position="83"/>
        <end position="102"/>
    </location>
</feature>
<feature type="transmembrane region" description="Helical" evidence="6">
    <location>
        <begin position="324"/>
        <end position="346"/>
    </location>
</feature>
<feature type="transmembrane region" description="Helical" evidence="6">
    <location>
        <begin position="358"/>
        <end position="383"/>
    </location>
</feature>
<dbReference type="InterPro" id="IPR011701">
    <property type="entry name" value="MFS"/>
</dbReference>
<feature type="transmembrane region" description="Helical" evidence="6">
    <location>
        <begin position="174"/>
        <end position="194"/>
    </location>
</feature>
<name>A0ABR7JSF1_9FIRM</name>
<dbReference type="EMBL" id="JACRWE010000007">
    <property type="protein sequence ID" value="MBC5997834.1"/>
    <property type="molecule type" value="Genomic_DNA"/>
</dbReference>
<keyword evidence="2" id="KW-0813">Transport</keyword>
<dbReference type="Gene3D" id="1.20.1250.20">
    <property type="entry name" value="MFS general substrate transporter like domains"/>
    <property type="match status" value="2"/>
</dbReference>
<keyword evidence="4 6" id="KW-1133">Transmembrane helix</keyword>
<evidence type="ECO:0000256" key="1">
    <source>
        <dbReference type="ARBA" id="ARBA00004651"/>
    </source>
</evidence>
<gene>
    <name evidence="8" type="ORF">H8923_13805</name>
</gene>
<organism evidence="8 9">
    <name type="scientific">Romboutsia faecis</name>
    <dbReference type="NCBI Taxonomy" id="2764597"/>
    <lineage>
        <taxon>Bacteria</taxon>
        <taxon>Bacillati</taxon>
        <taxon>Bacillota</taxon>
        <taxon>Clostridia</taxon>
        <taxon>Peptostreptococcales</taxon>
        <taxon>Peptostreptococcaceae</taxon>
        <taxon>Romboutsia</taxon>
    </lineage>
</organism>
<sequence length="428" mass="45048">MSNLSSKKNKLTAGWIIVIACMLIQAIPAGVIANTQALFIHPVITERGFSLAAFSLMFGIGTIVSAVAGPFIGKLYSKINIKLLYIVGAVIAGGGFLSFSLATELWHFYVLAGIVQIGSAVISGIGTPLLISAWFDEATKGKALGIAFAGGSIGNFFLQPLASKIIASQGYTSAYLTLGILALAVGLPIALFLVRMPKNSSEIVKAKNDKTETNPKETSLTGYTLKEAAKTKYFWMMCFGFTFVGLYVSAYSVQYAAYFQGELKFDATTIGITGSIFAICSLLGNVLGGSLFDKLGALKCLIASSILVLVSGVCLLLSKNNVIFAHAFSAIKGLAVYAYMIGPAYLTGSFFGNKEFGSILGIVQLLFAVGISSGSALFGVLVGKVGYDMSWTLMLVAVALAYILLIGATIGMTKLNKQKTENISSKAA</sequence>
<feature type="transmembrane region" description="Helical" evidence="6">
    <location>
        <begin position="143"/>
        <end position="162"/>
    </location>
</feature>
<evidence type="ECO:0000256" key="5">
    <source>
        <dbReference type="ARBA" id="ARBA00023136"/>
    </source>
</evidence>
<proteinExistence type="predicted"/>
<feature type="transmembrane region" description="Helical" evidence="6">
    <location>
        <begin position="269"/>
        <end position="288"/>
    </location>
</feature>
<dbReference type="PANTHER" id="PTHR11360">
    <property type="entry name" value="MONOCARBOXYLATE TRANSPORTER"/>
    <property type="match status" value="1"/>
</dbReference>
<dbReference type="NCBIfam" id="NF038246">
    <property type="entry name" value="bile_salt_MFS"/>
    <property type="match status" value="1"/>
</dbReference>
<dbReference type="SUPFAM" id="SSF103473">
    <property type="entry name" value="MFS general substrate transporter"/>
    <property type="match status" value="1"/>
</dbReference>
<feature type="transmembrane region" description="Helical" evidence="6">
    <location>
        <begin position="49"/>
        <end position="71"/>
    </location>
</feature>
<dbReference type="InterPro" id="IPR020846">
    <property type="entry name" value="MFS_dom"/>
</dbReference>
<comment type="subcellular location">
    <subcellularLocation>
        <location evidence="1">Cell membrane</location>
        <topology evidence="1">Multi-pass membrane protein</topology>
    </subcellularLocation>
</comment>
<feature type="transmembrane region" description="Helical" evidence="6">
    <location>
        <begin position="108"/>
        <end position="131"/>
    </location>
</feature>
<dbReference type="PANTHER" id="PTHR11360:SF284">
    <property type="entry name" value="EG:103B4.3 PROTEIN-RELATED"/>
    <property type="match status" value="1"/>
</dbReference>
<feature type="transmembrane region" description="Helical" evidence="6">
    <location>
        <begin position="389"/>
        <end position="410"/>
    </location>
</feature>
<protein>
    <submittedName>
        <fullName evidence="8">MFS transporter</fullName>
    </submittedName>
</protein>
<dbReference type="CDD" id="cd17355">
    <property type="entry name" value="MFS_YcxA_like"/>
    <property type="match status" value="1"/>
</dbReference>
<dbReference type="RefSeq" id="WP_153972524.1">
    <property type="nucleotide sequence ID" value="NZ_JACRWE010000007.1"/>
</dbReference>
<dbReference type="Pfam" id="PF07690">
    <property type="entry name" value="MFS_1"/>
    <property type="match status" value="1"/>
</dbReference>
<evidence type="ECO:0000256" key="6">
    <source>
        <dbReference type="SAM" id="Phobius"/>
    </source>
</evidence>
<feature type="domain" description="Major facilitator superfamily (MFS) profile" evidence="7">
    <location>
        <begin position="14"/>
        <end position="419"/>
    </location>
</feature>
<reference evidence="8 9" key="1">
    <citation type="submission" date="2020-08" db="EMBL/GenBank/DDBJ databases">
        <authorList>
            <person name="Liu C."/>
            <person name="Sun Q."/>
        </authorList>
    </citation>
    <scope>NUCLEOTIDE SEQUENCE [LARGE SCALE GENOMIC DNA]</scope>
    <source>
        <strain evidence="8 9">NSJ-18</strain>
    </source>
</reference>
<comment type="caution">
    <text evidence="8">The sequence shown here is derived from an EMBL/GenBank/DDBJ whole genome shotgun (WGS) entry which is preliminary data.</text>
</comment>
<feature type="transmembrane region" description="Helical" evidence="6">
    <location>
        <begin position="300"/>
        <end position="318"/>
    </location>
</feature>
<dbReference type="InterPro" id="IPR050327">
    <property type="entry name" value="Proton-linked_MCT"/>
</dbReference>
<evidence type="ECO:0000313" key="8">
    <source>
        <dbReference type="EMBL" id="MBC5997834.1"/>
    </source>
</evidence>
<evidence type="ECO:0000256" key="4">
    <source>
        <dbReference type="ARBA" id="ARBA00022989"/>
    </source>
</evidence>
<keyword evidence="3 6" id="KW-0812">Transmembrane</keyword>
<feature type="transmembrane region" description="Helical" evidence="6">
    <location>
        <begin position="233"/>
        <end position="257"/>
    </location>
</feature>
<keyword evidence="9" id="KW-1185">Reference proteome</keyword>
<accession>A0ABR7JSF1</accession>
<evidence type="ECO:0000256" key="2">
    <source>
        <dbReference type="ARBA" id="ARBA00022448"/>
    </source>
</evidence>
<dbReference type="PROSITE" id="PS51257">
    <property type="entry name" value="PROKAR_LIPOPROTEIN"/>
    <property type="match status" value="1"/>
</dbReference>
<keyword evidence="5 6" id="KW-0472">Membrane</keyword>
<dbReference type="PROSITE" id="PS50850">
    <property type="entry name" value="MFS"/>
    <property type="match status" value="1"/>
</dbReference>
<evidence type="ECO:0000256" key="3">
    <source>
        <dbReference type="ARBA" id="ARBA00022692"/>
    </source>
</evidence>
<dbReference type="Proteomes" id="UP000609849">
    <property type="component" value="Unassembled WGS sequence"/>
</dbReference>
<evidence type="ECO:0000259" key="7">
    <source>
        <dbReference type="PROSITE" id="PS50850"/>
    </source>
</evidence>